<evidence type="ECO:0000313" key="1">
    <source>
        <dbReference type="EMBL" id="KAH3785490.1"/>
    </source>
</evidence>
<accession>A0A9D4EWX6</accession>
<sequence length="99" mass="11058">MCLATVLVTNVHLVGLLVTVVLPANRDHTDKTATWTVTVTSVITSMDPAQCLLNVTMGTEWITVSANVKIHCFHFSLSLFHAYLHIPNYARTHKTEHMQ</sequence>
<keyword evidence="2" id="KW-1185">Reference proteome</keyword>
<gene>
    <name evidence="1" type="ORF">DPMN_163581</name>
</gene>
<comment type="caution">
    <text evidence="1">The sequence shown here is derived from an EMBL/GenBank/DDBJ whole genome shotgun (WGS) entry which is preliminary data.</text>
</comment>
<proteinExistence type="predicted"/>
<dbReference type="AlphaFoldDB" id="A0A9D4EWX6"/>
<reference evidence="1" key="1">
    <citation type="journal article" date="2019" name="bioRxiv">
        <title>The Genome of the Zebra Mussel, Dreissena polymorpha: A Resource for Invasive Species Research.</title>
        <authorList>
            <person name="McCartney M.A."/>
            <person name="Auch B."/>
            <person name="Kono T."/>
            <person name="Mallez S."/>
            <person name="Zhang Y."/>
            <person name="Obille A."/>
            <person name="Becker A."/>
            <person name="Abrahante J.E."/>
            <person name="Garbe J."/>
            <person name="Badalamenti J.P."/>
            <person name="Herman A."/>
            <person name="Mangelson H."/>
            <person name="Liachko I."/>
            <person name="Sullivan S."/>
            <person name="Sone E.D."/>
            <person name="Koren S."/>
            <person name="Silverstein K.A.T."/>
            <person name="Beckman K.B."/>
            <person name="Gohl D.M."/>
        </authorList>
    </citation>
    <scope>NUCLEOTIDE SEQUENCE</scope>
    <source>
        <strain evidence="1">Duluth1</strain>
        <tissue evidence="1">Whole animal</tissue>
    </source>
</reference>
<protein>
    <submittedName>
        <fullName evidence="1">Uncharacterized protein</fullName>
    </submittedName>
</protein>
<dbReference type="Proteomes" id="UP000828390">
    <property type="component" value="Unassembled WGS sequence"/>
</dbReference>
<dbReference type="EMBL" id="JAIWYP010000008">
    <property type="protein sequence ID" value="KAH3785490.1"/>
    <property type="molecule type" value="Genomic_DNA"/>
</dbReference>
<evidence type="ECO:0000313" key="2">
    <source>
        <dbReference type="Proteomes" id="UP000828390"/>
    </source>
</evidence>
<reference evidence="1" key="2">
    <citation type="submission" date="2020-11" db="EMBL/GenBank/DDBJ databases">
        <authorList>
            <person name="McCartney M.A."/>
            <person name="Auch B."/>
            <person name="Kono T."/>
            <person name="Mallez S."/>
            <person name="Becker A."/>
            <person name="Gohl D.M."/>
            <person name="Silverstein K.A.T."/>
            <person name="Koren S."/>
            <person name="Bechman K.B."/>
            <person name="Herman A."/>
            <person name="Abrahante J.E."/>
            <person name="Garbe J."/>
        </authorList>
    </citation>
    <scope>NUCLEOTIDE SEQUENCE</scope>
    <source>
        <strain evidence="1">Duluth1</strain>
        <tissue evidence="1">Whole animal</tissue>
    </source>
</reference>
<organism evidence="1 2">
    <name type="scientific">Dreissena polymorpha</name>
    <name type="common">Zebra mussel</name>
    <name type="synonym">Mytilus polymorpha</name>
    <dbReference type="NCBI Taxonomy" id="45954"/>
    <lineage>
        <taxon>Eukaryota</taxon>
        <taxon>Metazoa</taxon>
        <taxon>Spiralia</taxon>
        <taxon>Lophotrochozoa</taxon>
        <taxon>Mollusca</taxon>
        <taxon>Bivalvia</taxon>
        <taxon>Autobranchia</taxon>
        <taxon>Heteroconchia</taxon>
        <taxon>Euheterodonta</taxon>
        <taxon>Imparidentia</taxon>
        <taxon>Neoheterodontei</taxon>
        <taxon>Myida</taxon>
        <taxon>Dreissenoidea</taxon>
        <taxon>Dreissenidae</taxon>
        <taxon>Dreissena</taxon>
    </lineage>
</organism>
<name>A0A9D4EWX6_DREPO</name>